<evidence type="ECO:0000313" key="2">
    <source>
        <dbReference type="EMBL" id="MBP3952588.1"/>
    </source>
</evidence>
<dbReference type="Proteomes" id="UP000678228">
    <property type="component" value="Unassembled WGS sequence"/>
</dbReference>
<gene>
    <name evidence="2" type="ORF">J7W16_15790</name>
</gene>
<keyword evidence="3" id="KW-1185">Reference proteome</keyword>
<evidence type="ECO:0000313" key="3">
    <source>
        <dbReference type="Proteomes" id="UP000678228"/>
    </source>
</evidence>
<reference evidence="2" key="1">
    <citation type="submission" date="2021-03" db="EMBL/GenBank/DDBJ databases">
        <title>Bacillus suaedae sp. nov., isolated from Suaeda aralocaspica.</title>
        <authorList>
            <person name="Lei R.F.R."/>
        </authorList>
    </citation>
    <scope>NUCLEOTIDE SEQUENCE</scope>
    <source>
        <strain evidence="2">YZJH907-2</strain>
    </source>
</reference>
<organism evidence="2 3">
    <name type="scientific">Halalkalibacter suaedae</name>
    <dbReference type="NCBI Taxonomy" id="2822140"/>
    <lineage>
        <taxon>Bacteria</taxon>
        <taxon>Bacillati</taxon>
        <taxon>Bacillota</taxon>
        <taxon>Bacilli</taxon>
        <taxon>Bacillales</taxon>
        <taxon>Bacillaceae</taxon>
        <taxon>Halalkalibacter</taxon>
    </lineage>
</organism>
<proteinExistence type="predicted"/>
<accession>A0A941ARG9</accession>
<dbReference type="AlphaFoldDB" id="A0A941ARG9"/>
<sequence length="69" mass="8333">MSKKKKQQFEVLESETIDQCLERMKEEGYQPTRRMEKPIFEERHSKSTKEYVPVRQQIIFEGILVEGEQ</sequence>
<protein>
    <submittedName>
        <fullName evidence="2">NETI motif-containing protein</fullName>
    </submittedName>
</protein>
<dbReference type="InterPro" id="IPR025930">
    <property type="entry name" value="NETI"/>
</dbReference>
<dbReference type="EMBL" id="JAGKSQ010000006">
    <property type="protein sequence ID" value="MBP3952588.1"/>
    <property type="molecule type" value="Genomic_DNA"/>
</dbReference>
<name>A0A941ARG9_9BACI</name>
<evidence type="ECO:0000256" key="1">
    <source>
        <dbReference type="SAM" id="MobiDB-lite"/>
    </source>
</evidence>
<comment type="caution">
    <text evidence="2">The sequence shown here is derived from an EMBL/GenBank/DDBJ whole genome shotgun (WGS) entry which is preliminary data.</text>
</comment>
<feature type="region of interest" description="Disordered" evidence="1">
    <location>
        <begin position="23"/>
        <end position="46"/>
    </location>
</feature>
<dbReference type="RefSeq" id="WP_210598411.1">
    <property type="nucleotide sequence ID" value="NZ_JAGKSQ010000006.1"/>
</dbReference>
<dbReference type="Pfam" id="PF14044">
    <property type="entry name" value="NETI"/>
    <property type="match status" value="1"/>
</dbReference>